<dbReference type="SUPFAM" id="SSF55785">
    <property type="entry name" value="PYP-like sensor domain (PAS domain)"/>
    <property type="match status" value="2"/>
</dbReference>
<evidence type="ECO:0000259" key="7">
    <source>
        <dbReference type="PROSITE" id="PS50109"/>
    </source>
</evidence>
<evidence type="ECO:0000256" key="2">
    <source>
        <dbReference type="ARBA" id="ARBA00012438"/>
    </source>
</evidence>
<dbReference type="EMBL" id="FNBM01000009">
    <property type="protein sequence ID" value="SDG28618.1"/>
    <property type="molecule type" value="Genomic_DNA"/>
</dbReference>
<dbReference type="Pfam" id="PF08447">
    <property type="entry name" value="PAS_3"/>
    <property type="match status" value="1"/>
</dbReference>
<dbReference type="PANTHER" id="PTHR43065">
    <property type="entry name" value="SENSOR HISTIDINE KINASE"/>
    <property type="match status" value="1"/>
</dbReference>
<keyword evidence="4 10" id="KW-0808">Transferase</keyword>
<proteinExistence type="predicted"/>
<dbReference type="Gene3D" id="3.30.450.20">
    <property type="entry name" value="PAS domain"/>
    <property type="match status" value="2"/>
</dbReference>
<accession>A0A1G7T079</accession>
<dbReference type="InterPro" id="IPR003594">
    <property type="entry name" value="HATPase_dom"/>
</dbReference>
<keyword evidence="3 5" id="KW-0597">Phosphoprotein</keyword>
<evidence type="ECO:0000256" key="4">
    <source>
        <dbReference type="ARBA" id="ARBA00022777"/>
    </source>
</evidence>
<dbReference type="RefSeq" id="WP_167357681.1">
    <property type="nucleotide sequence ID" value="NZ_FNBM01000009.1"/>
</dbReference>
<dbReference type="InterPro" id="IPR036890">
    <property type="entry name" value="HATPase_C_sf"/>
</dbReference>
<sequence>MTFEQSNSNRTTSTPPSMLEFPWHETPLGARDTWPATLAVAVEMIMASKFPQCLVWGDELITIHNEAFKPLLGEKPNAQGRPFSDVWSESWEAIAPIAARAFAGEATFIEDFQLQVVRRGYPELAYFTFCYSPVRDEHGRVLGILDTVVETTEKVVIESQLLHEQQRQRTLNETLEKRVAQRTRERDSIWQHSRDLLATLDDSGRLSSASPSWQRILDQQGESLLGRSFLELMHPNDIEAAREQLALLTNDSVQIESRCAHADGSWRWIAWYLTVDGETTYAYGRDIDEEKQRAATLAQVEEQLRQAQKMDAVGQLTGGIAHDFNNLLAGIIGNLELLGSRISQGNIGGLERYTGAALGAANRAANLTHRLLAFSRRQTLAPKPINVNHLVQDLEELLQRTVGPHIQVEFDPATSPWTVLVDPNQLENAVLNLCINARDAMPEAGTLGITTRNVTLTLEQAQMHDVPPGEYLSLQVSDTGSGMAQPIITRAFDPFFTTKPTGKGTGLGLSMIYGFARQSGGMAYIESCVDDGTTVYILLPRDHQLAQAPDAAPQPGESLKTLPAPHKNILLVDDETTLRELIGEVLEELGYAVLHAENGPRALDILQSSATVDLLVSDVGLPGGMNGRQVADAAREIRPGLKVLFITGYAESSVMHADDLDADMQVLTKPFEIDTLASRVTQLLG</sequence>
<dbReference type="Gene3D" id="1.10.287.130">
    <property type="match status" value="1"/>
</dbReference>
<dbReference type="SUPFAM" id="SSF47384">
    <property type="entry name" value="Homodimeric domain of signal transducing histidine kinase"/>
    <property type="match status" value="1"/>
</dbReference>
<dbReference type="NCBIfam" id="TIGR00229">
    <property type="entry name" value="sensory_box"/>
    <property type="match status" value="1"/>
</dbReference>
<dbReference type="CDD" id="cd00130">
    <property type="entry name" value="PAS"/>
    <property type="match status" value="1"/>
</dbReference>
<dbReference type="InterPro" id="IPR003661">
    <property type="entry name" value="HisK_dim/P_dom"/>
</dbReference>
<dbReference type="InterPro" id="IPR004358">
    <property type="entry name" value="Sig_transdc_His_kin-like_C"/>
</dbReference>
<dbReference type="InterPro" id="IPR013655">
    <property type="entry name" value="PAS_fold_3"/>
</dbReference>
<reference evidence="10 11" key="1">
    <citation type="submission" date="2016-10" db="EMBL/GenBank/DDBJ databases">
        <authorList>
            <person name="de Groot N.N."/>
        </authorList>
    </citation>
    <scope>NUCLEOTIDE SEQUENCE [LARGE SCALE GENOMIC DNA]</scope>
    <source>
        <strain evidence="10 11">LMG 25475</strain>
    </source>
</reference>
<feature type="modified residue" description="4-aspartylphosphate" evidence="5">
    <location>
        <position position="618"/>
    </location>
</feature>
<comment type="catalytic activity">
    <reaction evidence="1">
        <text>ATP + protein L-histidine = ADP + protein N-phospho-L-histidine.</text>
        <dbReference type="EC" id="2.7.13.3"/>
    </reaction>
</comment>
<evidence type="ECO:0000256" key="5">
    <source>
        <dbReference type="PROSITE-ProRule" id="PRU00169"/>
    </source>
</evidence>
<dbReference type="PROSITE" id="PS50112">
    <property type="entry name" value="PAS"/>
    <property type="match status" value="1"/>
</dbReference>
<dbReference type="InterPro" id="IPR036097">
    <property type="entry name" value="HisK_dim/P_sf"/>
</dbReference>
<dbReference type="InterPro" id="IPR035965">
    <property type="entry name" value="PAS-like_dom_sf"/>
</dbReference>
<organism evidence="10 11">
    <name type="scientific">Phytopseudomonas seleniipraecipitans</name>
    <dbReference type="NCBI Taxonomy" id="640205"/>
    <lineage>
        <taxon>Bacteria</taxon>
        <taxon>Pseudomonadati</taxon>
        <taxon>Pseudomonadota</taxon>
        <taxon>Gammaproteobacteria</taxon>
        <taxon>Pseudomonadales</taxon>
        <taxon>Pseudomonadaceae</taxon>
        <taxon>Phytopseudomonas</taxon>
    </lineage>
</organism>
<feature type="region of interest" description="Disordered" evidence="6">
    <location>
        <begin position="1"/>
        <end position="21"/>
    </location>
</feature>
<dbReference type="SUPFAM" id="SSF52172">
    <property type="entry name" value="CheY-like"/>
    <property type="match status" value="1"/>
</dbReference>
<feature type="domain" description="Response regulatory" evidence="8">
    <location>
        <begin position="568"/>
        <end position="684"/>
    </location>
</feature>
<evidence type="ECO:0000313" key="10">
    <source>
        <dbReference type="EMBL" id="SDG28618.1"/>
    </source>
</evidence>
<dbReference type="InterPro" id="IPR000014">
    <property type="entry name" value="PAS"/>
</dbReference>
<dbReference type="Proteomes" id="UP000243378">
    <property type="component" value="Unassembled WGS sequence"/>
</dbReference>
<dbReference type="SMART" id="SM00387">
    <property type="entry name" value="HATPase_c"/>
    <property type="match status" value="1"/>
</dbReference>
<dbReference type="InterPro" id="IPR001789">
    <property type="entry name" value="Sig_transdc_resp-reg_receiver"/>
</dbReference>
<dbReference type="PROSITE" id="PS50110">
    <property type="entry name" value="RESPONSE_REGULATORY"/>
    <property type="match status" value="1"/>
</dbReference>
<evidence type="ECO:0000259" key="8">
    <source>
        <dbReference type="PROSITE" id="PS50110"/>
    </source>
</evidence>
<dbReference type="PANTHER" id="PTHR43065:SF42">
    <property type="entry name" value="TWO-COMPONENT SENSOR PPRA"/>
    <property type="match status" value="1"/>
</dbReference>
<dbReference type="SMART" id="SM00448">
    <property type="entry name" value="REC"/>
    <property type="match status" value="1"/>
</dbReference>
<dbReference type="Gene3D" id="3.30.565.10">
    <property type="entry name" value="Histidine kinase-like ATPase, C-terminal domain"/>
    <property type="match status" value="1"/>
</dbReference>
<dbReference type="InterPro" id="IPR013656">
    <property type="entry name" value="PAS_4"/>
</dbReference>
<dbReference type="CDD" id="cd00082">
    <property type="entry name" value="HisKA"/>
    <property type="match status" value="1"/>
</dbReference>
<feature type="domain" description="PAS" evidence="9">
    <location>
        <begin position="200"/>
        <end position="252"/>
    </location>
</feature>
<gene>
    <name evidence="10" type="ORF">SAMN05216381_3581</name>
</gene>
<keyword evidence="4 10" id="KW-0418">Kinase</keyword>
<evidence type="ECO:0000259" key="9">
    <source>
        <dbReference type="PROSITE" id="PS50112"/>
    </source>
</evidence>
<dbReference type="GO" id="GO:0000155">
    <property type="term" value="F:phosphorelay sensor kinase activity"/>
    <property type="evidence" value="ECO:0007669"/>
    <property type="project" value="InterPro"/>
</dbReference>
<dbReference type="Pfam" id="PF08448">
    <property type="entry name" value="PAS_4"/>
    <property type="match status" value="1"/>
</dbReference>
<dbReference type="PRINTS" id="PR00344">
    <property type="entry name" value="BCTRLSENSOR"/>
</dbReference>
<dbReference type="EC" id="2.7.13.3" evidence="2"/>
<feature type="compositionally biased region" description="Low complexity" evidence="6">
    <location>
        <begin position="1"/>
        <end position="17"/>
    </location>
</feature>
<dbReference type="InterPro" id="IPR011006">
    <property type="entry name" value="CheY-like_superfamily"/>
</dbReference>
<dbReference type="SMART" id="SM00388">
    <property type="entry name" value="HisKA"/>
    <property type="match status" value="1"/>
</dbReference>
<dbReference type="Pfam" id="PF02518">
    <property type="entry name" value="HATPase_c"/>
    <property type="match status" value="1"/>
</dbReference>
<evidence type="ECO:0000256" key="6">
    <source>
        <dbReference type="SAM" id="MobiDB-lite"/>
    </source>
</evidence>
<evidence type="ECO:0000256" key="3">
    <source>
        <dbReference type="ARBA" id="ARBA00022553"/>
    </source>
</evidence>
<dbReference type="SUPFAM" id="SSF55874">
    <property type="entry name" value="ATPase domain of HSP90 chaperone/DNA topoisomerase II/histidine kinase"/>
    <property type="match status" value="1"/>
</dbReference>
<feature type="domain" description="Histidine kinase" evidence="7">
    <location>
        <begin position="319"/>
        <end position="543"/>
    </location>
</feature>
<dbReference type="Gene3D" id="3.40.50.2300">
    <property type="match status" value="1"/>
</dbReference>
<dbReference type="AlphaFoldDB" id="A0A1G7T079"/>
<evidence type="ECO:0000313" key="11">
    <source>
        <dbReference type="Proteomes" id="UP000243378"/>
    </source>
</evidence>
<evidence type="ECO:0000256" key="1">
    <source>
        <dbReference type="ARBA" id="ARBA00000085"/>
    </source>
</evidence>
<dbReference type="Pfam" id="PF00512">
    <property type="entry name" value="HisKA"/>
    <property type="match status" value="1"/>
</dbReference>
<dbReference type="CDD" id="cd18161">
    <property type="entry name" value="REC_hyHK_blue-like"/>
    <property type="match status" value="1"/>
</dbReference>
<dbReference type="STRING" id="640205.SAMN05216381_3581"/>
<protein>
    <recommendedName>
        <fullName evidence="2">histidine kinase</fullName>
        <ecNumber evidence="2">2.7.13.3</ecNumber>
    </recommendedName>
</protein>
<name>A0A1G7T079_9GAMM</name>
<dbReference type="InterPro" id="IPR005467">
    <property type="entry name" value="His_kinase_dom"/>
</dbReference>
<dbReference type="Pfam" id="PF00072">
    <property type="entry name" value="Response_reg"/>
    <property type="match status" value="1"/>
</dbReference>
<dbReference type="SMART" id="SM00091">
    <property type="entry name" value="PAS"/>
    <property type="match status" value="1"/>
</dbReference>
<dbReference type="PROSITE" id="PS50109">
    <property type="entry name" value="HIS_KIN"/>
    <property type="match status" value="1"/>
</dbReference>